<organism evidence="3 4">
    <name type="scientific">Methanosarcina barkeri 3</name>
    <dbReference type="NCBI Taxonomy" id="1434107"/>
    <lineage>
        <taxon>Archaea</taxon>
        <taxon>Methanobacteriati</taxon>
        <taxon>Methanobacteriota</taxon>
        <taxon>Stenosarchaea group</taxon>
        <taxon>Methanomicrobia</taxon>
        <taxon>Methanosarcinales</taxon>
        <taxon>Methanosarcinaceae</taxon>
        <taxon>Methanosarcina</taxon>
    </lineage>
</organism>
<evidence type="ECO:0000259" key="2">
    <source>
        <dbReference type="Pfam" id="PF04389"/>
    </source>
</evidence>
<keyword evidence="4" id="KW-1185">Reference proteome</keyword>
<keyword evidence="1" id="KW-0812">Transmembrane</keyword>
<dbReference type="PANTHER" id="PTHR12147:SF26">
    <property type="entry name" value="PEPTIDASE M28 DOMAIN-CONTAINING PROTEIN"/>
    <property type="match status" value="1"/>
</dbReference>
<keyword evidence="3" id="KW-0645">Protease</keyword>
<keyword evidence="1" id="KW-0472">Membrane</keyword>
<gene>
    <name evidence="3" type="ORF">MSBR3_1252</name>
</gene>
<dbReference type="RefSeq" id="WP_048107258.1">
    <property type="nucleotide sequence ID" value="NZ_CP009517.1"/>
</dbReference>
<sequence length="649" mass="73112">MGRKLTNIFITFLILVLLSGTILVRDYHLLSSDFYEINRTNNCPERLVYNIPYSGWHDSPDKTILLLSKLSEESLTGHTQLNDRENPIFPIKSILTLLGTRHYSASFPTALAFSDTILSSDSGIHYNNTSVPFDISQIRIENSTRVISSFGERKIGSKNAAAASLFIKNEMENAGLQVSLDNFSVRVRTRNFNYWNVSGTNIVGVKDGNVLKDEIILVTAHYDSIILVPPKSGLRGFFDSRIKRPYIWPVWSDTYVCESANGTGVDDNAGGVACMLELAKTLQNESFNRTIYFIAFSGEESNLLGSQAWVKAHPELKDNIVAVINVDCVGNEPLYVCYLPQYAWLKDIFENEAKNSGIRIQSALIERGDHEIFWENHIPAVVLCHHNYKSHDNFHELSDTVDNVDFSVIRNASALAARSVIYLADPDENQAPLVNVSNPKVSEASFELIYNVSDPESTVDVFFDNQSLGNLRSGRTFSLPEGGHTIKVLATDRYGNRGTESINVVNEEKQNRSSEPPHQEIESSVNEIKYVIGYPENPMDSNRTLYYYLDDFGPLDPENPFVLTPGSHNLKIWFENESGTLFMENKTPDFRKYSMERVQVDNPFMDRRNPLVFISGILAILAAFAFYGKRIKKRFSGPKVSEAEKKEGI</sequence>
<dbReference type="PANTHER" id="PTHR12147">
    <property type="entry name" value="METALLOPEPTIDASE M28 FAMILY MEMBER"/>
    <property type="match status" value="1"/>
</dbReference>
<dbReference type="KEGG" id="mbak:MSBR3_1252"/>
<dbReference type="HOGENOM" id="CLU_463551_0_0_2"/>
<protein>
    <submittedName>
        <fullName evidence="3">Aminopeptidase</fullName>
    </submittedName>
</protein>
<feature type="domain" description="Peptidase M28" evidence="2">
    <location>
        <begin position="202"/>
        <end position="417"/>
    </location>
</feature>
<name>A0A0E3WW60_METBA</name>
<proteinExistence type="predicted"/>
<dbReference type="GO" id="GO:0008235">
    <property type="term" value="F:metalloexopeptidase activity"/>
    <property type="evidence" value="ECO:0007669"/>
    <property type="project" value="InterPro"/>
</dbReference>
<evidence type="ECO:0000313" key="4">
    <source>
        <dbReference type="Proteomes" id="UP000033066"/>
    </source>
</evidence>
<dbReference type="Proteomes" id="UP000033066">
    <property type="component" value="Chromosome"/>
</dbReference>
<keyword evidence="1" id="KW-1133">Transmembrane helix</keyword>
<evidence type="ECO:0000313" key="3">
    <source>
        <dbReference type="EMBL" id="AKB81830.1"/>
    </source>
</evidence>
<dbReference type="SUPFAM" id="SSF53187">
    <property type="entry name" value="Zn-dependent exopeptidases"/>
    <property type="match status" value="1"/>
</dbReference>
<dbReference type="InterPro" id="IPR007484">
    <property type="entry name" value="Peptidase_M28"/>
</dbReference>
<dbReference type="PATRIC" id="fig|1434107.4.peg.1647"/>
<dbReference type="GeneID" id="24788777"/>
<dbReference type="Pfam" id="PF04389">
    <property type="entry name" value="Peptidase_M28"/>
    <property type="match status" value="1"/>
</dbReference>
<reference evidence="3" key="1">
    <citation type="submission" date="2014-07" db="EMBL/GenBank/DDBJ databases">
        <title>Methanogenic archaea and the global carbon cycle.</title>
        <authorList>
            <person name="Henriksen J.R."/>
            <person name="Luke J."/>
            <person name="Reinhart S."/>
            <person name="Benedict M.N."/>
            <person name="Youngblut N.D."/>
            <person name="Metcalf M.E."/>
            <person name="Whitaker R.J."/>
            <person name="Metcalf W.W."/>
        </authorList>
    </citation>
    <scope>NUCLEOTIDE SEQUENCE [LARGE SCALE GENOMIC DNA]</scope>
    <source>
        <strain evidence="3">3</strain>
    </source>
</reference>
<dbReference type="STRING" id="1434107.MSBR3_1252"/>
<evidence type="ECO:0000256" key="1">
    <source>
        <dbReference type="SAM" id="Phobius"/>
    </source>
</evidence>
<feature type="transmembrane region" description="Helical" evidence="1">
    <location>
        <begin position="611"/>
        <end position="628"/>
    </location>
</feature>
<dbReference type="GO" id="GO:0006508">
    <property type="term" value="P:proteolysis"/>
    <property type="evidence" value="ECO:0007669"/>
    <property type="project" value="InterPro"/>
</dbReference>
<keyword evidence="3" id="KW-0031">Aminopeptidase</keyword>
<dbReference type="AlphaFoldDB" id="A0A0E3WW60"/>
<keyword evidence="3" id="KW-0378">Hydrolase</keyword>
<dbReference type="EMBL" id="CP009517">
    <property type="protein sequence ID" value="AKB81830.1"/>
    <property type="molecule type" value="Genomic_DNA"/>
</dbReference>
<dbReference type="InterPro" id="IPR045175">
    <property type="entry name" value="M28_fam"/>
</dbReference>
<dbReference type="Gene3D" id="3.40.630.10">
    <property type="entry name" value="Zn peptidases"/>
    <property type="match status" value="1"/>
</dbReference>
<dbReference type="GO" id="GO:0004177">
    <property type="term" value="F:aminopeptidase activity"/>
    <property type="evidence" value="ECO:0007669"/>
    <property type="project" value="UniProtKB-KW"/>
</dbReference>
<accession>A0A0E3WW60</accession>